<sequence>MELRRLEYAIAVAEEPHFGKAAARMHVTQQSGGEQIRRLEKEN</sequence>
<dbReference type="PANTHER" id="PTHR30346:SF0">
    <property type="entry name" value="HCA OPERON TRANSCRIPTIONAL ACTIVATOR HCAR"/>
    <property type="match status" value="1"/>
</dbReference>
<keyword evidence="7" id="KW-1185">Reference proteome</keyword>
<dbReference type="PANTHER" id="PTHR30346">
    <property type="entry name" value="TRANSCRIPTIONAL DUAL REGULATOR HCAR-RELATED"/>
    <property type="match status" value="1"/>
</dbReference>
<dbReference type="SUPFAM" id="SSF46785">
    <property type="entry name" value="Winged helix' DNA-binding domain"/>
    <property type="match status" value="1"/>
</dbReference>
<evidence type="ECO:0000313" key="6">
    <source>
        <dbReference type="EMBL" id="MFC3981944.1"/>
    </source>
</evidence>
<feature type="domain" description="HTH lysR-type" evidence="5">
    <location>
        <begin position="1"/>
        <end position="43"/>
    </location>
</feature>
<gene>
    <name evidence="6" type="ORF">ACFOYY_17515</name>
</gene>
<dbReference type="Gene3D" id="1.10.10.10">
    <property type="entry name" value="Winged helix-like DNA-binding domain superfamily/Winged helix DNA-binding domain"/>
    <property type="match status" value="1"/>
</dbReference>
<dbReference type="InterPro" id="IPR036388">
    <property type="entry name" value="WH-like_DNA-bd_sf"/>
</dbReference>
<dbReference type="RefSeq" id="WP_386190321.1">
    <property type="nucleotide sequence ID" value="NZ_JBHSBC010000016.1"/>
</dbReference>
<dbReference type="EMBL" id="JBHSBC010000016">
    <property type="protein sequence ID" value="MFC3981944.1"/>
    <property type="molecule type" value="Genomic_DNA"/>
</dbReference>
<evidence type="ECO:0000256" key="3">
    <source>
        <dbReference type="ARBA" id="ARBA00023125"/>
    </source>
</evidence>
<accession>A0ABV8EZZ2</accession>
<keyword evidence="3" id="KW-0238">DNA-binding</keyword>
<evidence type="ECO:0000313" key="7">
    <source>
        <dbReference type="Proteomes" id="UP001595698"/>
    </source>
</evidence>
<comment type="similarity">
    <text evidence="1">Belongs to the LysR transcriptional regulatory family.</text>
</comment>
<keyword evidence="2" id="KW-0805">Transcription regulation</keyword>
<dbReference type="InterPro" id="IPR036390">
    <property type="entry name" value="WH_DNA-bd_sf"/>
</dbReference>
<evidence type="ECO:0000256" key="4">
    <source>
        <dbReference type="ARBA" id="ARBA00023163"/>
    </source>
</evidence>
<dbReference type="InterPro" id="IPR000847">
    <property type="entry name" value="LysR_HTH_N"/>
</dbReference>
<organism evidence="6 7">
    <name type="scientific">Streptosporangium jomthongense</name>
    <dbReference type="NCBI Taxonomy" id="1193683"/>
    <lineage>
        <taxon>Bacteria</taxon>
        <taxon>Bacillati</taxon>
        <taxon>Actinomycetota</taxon>
        <taxon>Actinomycetes</taxon>
        <taxon>Streptosporangiales</taxon>
        <taxon>Streptosporangiaceae</taxon>
        <taxon>Streptosporangium</taxon>
    </lineage>
</organism>
<dbReference type="PROSITE" id="PS50931">
    <property type="entry name" value="HTH_LYSR"/>
    <property type="match status" value="1"/>
</dbReference>
<evidence type="ECO:0000256" key="1">
    <source>
        <dbReference type="ARBA" id="ARBA00009437"/>
    </source>
</evidence>
<proteinExistence type="inferred from homology"/>
<evidence type="ECO:0000256" key="2">
    <source>
        <dbReference type="ARBA" id="ARBA00023015"/>
    </source>
</evidence>
<dbReference type="Pfam" id="PF00126">
    <property type="entry name" value="HTH_1"/>
    <property type="match status" value="1"/>
</dbReference>
<name>A0ABV8EZZ2_9ACTN</name>
<comment type="caution">
    <text evidence="6">The sequence shown here is derived from an EMBL/GenBank/DDBJ whole genome shotgun (WGS) entry which is preliminary data.</text>
</comment>
<keyword evidence="4" id="KW-0804">Transcription</keyword>
<evidence type="ECO:0000259" key="5">
    <source>
        <dbReference type="PROSITE" id="PS50931"/>
    </source>
</evidence>
<reference evidence="7" key="1">
    <citation type="journal article" date="2019" name="Int. J. Syst. Evol. Microbiol.">
        <title>The Global Catalogue of Microorganisms (GCM) 10K type strain sequencing project: providing services to taxonomists for standard genome sequencing and annotation.</title>
        <authorList>
            <consortium name="The Broad Institute Genomics Platform"/>
            <consortium name="The Broad Institute Genome Sequencing Center for Infectious Disease"/>
            <person name="Wu L."/>
            <person name="Ma J."/>
        </authorList>
    </citation>
    <scope>NUCLEOTIDE SEQUENCE [LARGE SCALE GENOMIC DNA]</scope>
    <source>
        <strain evidence="7">TBRC 7912</strain>
    </source>
</reference>
<dbReference type="Proteomes" id="UP001595698">
    <property type="component" value="Unassembled WGS sequence"/>
</dbReference>
<protein>
    <submittedName>
        <fullName evidence="6">LysR family transcriptional regulator</fullName>
    </submittedName>
</protein>